<dbReference type="SUPFAM" id="SSF56112">
    <property type="entry name" value="Protein kinase-like (PK-like)"/>
    <property type="match status" value="1"/>
</dbReference>
<dbReference type="GO" id="GO:0005524">
    <property type="term" value="F:ATP binding"/>
    <property type="evidence" value="ECO:0007669"/>
    <property type="project" value="UniProtKB-KW"/>
</dbReference>
<evidence type="ECO:0000313" key="7">
    <source>
        <dbReference type="EMBL" id="KAF0296812.1"/>
    </source>
</evidence>
<evidence type="ECO:0000313" key="8">
    <source>
        <dbReference type="Proteomes" id="UP000440578"/>
    </source>
</evidence>
<keyword evidence="2" id="KW-0808">Transferase</keyword>
<gene>
    <name evidence="7" type="primary">Pka-C3</name>
    <name evidence="7" type="ORF">FJT64_005763</name>
</gene>
<dbReference type="OrthoDB" id="10055784at2759"/>
<dbReference type="PANTHER" id="PTHR24353">
    <property type="entry name" value="CYCLIC NUCLEOTIDE-DEPENDENT PROTEIN KINASE"/>
    <property type="match status" value="1"/>
</dbReference>
<keyword evidence="1" id="KW-0723">Serine/threonine-protein kinase</keyword>
<evidence type="ECO:0000259" key="6">
    <source>
        <dbReference type="PROSITE" id="PS50011"/>
    </source>
</evidence>
<dbReference type="Proteomes" id="UP000440578">
    <property type="component" value="Unassembled WGS sequence"/>
</dbReference>
<keyword evidence="5" id="KW-0067">ATP-binding</keyword>
<reference evidence="7 8" key="1">
    <citation type="submission" date="2019-07" db="EMBL/GenBank/DDBJ databases">
        <title>Draft genome assembly of a fouling barnacle, Amphibalanus amphitrite (Darwin, 1854): The first reference genome for Thecostraca.</title>
        <authorList>
            <person name="Kim W."/>
        </authorList>
    </citation>
    <scope>NUCLEOTIDE SEQUENCE [LARGE SCALE GENOMIC DNA]</scope>
    <source>
        <strain evidence="7">SNU_AA5</strain>
        <tissue evidence="7">Soma without cirri and trophi</tissue>
    </source>
</reference>
<dbReference type="EMBL" id="VIIS01001533">
    <property type="protein sequence ID" value="KAF0296812.1"/>
    <property type="molecule type" value="Genomic_DNA"/>
</dbReference>
<evidence type="ECO:0000256" key="4">
    <source>
        <dbReference type="ARBA" id="ARBA00022777"/>
    </source>
</evidence>
<feature type="domain" description="Protein kinase" evidence="6">
    <location>
        <begin position="1"/>
        <end position="320"/>
    </location>
</feature>
<dbReference type="AlphaFoldDB" id="A0A6A4W133"/>
<keyword evidence="8" id="KW-1185">Reference proteome</keyword>
<dbReference type="Pfam" id="PF00069">
    <property type="entry name" value="Pkinase"/>
    <property type="match status" value="1"/>
</dbReference>
<dbReference type="GO" id="GO:0005952">
    <property type="term" value="C:cAMP-dependent protein kinase complex"/>
    <property type="evidence" value="ECO:0007669"/>
    <property type="project" value="TreeGrafter"/>
</dbReference>
<keyword evidence="3" id="KW-0547">Nucleotide-binding</keyword>
<name>A0A6A4W133_AMPAM</name>
<dbReference type="PROSITE" id="PS50011">
    <property type="entry name" value="PROTEIN_KINASE_DOM"/>
    <property type="match status" value="1"/>
</dbReference>
<organism evidence="7 8">
    <name type="scientific">Amphibalanus amphitrite</name>
    <name type="common">Striped barnacle</name>
    <name type="synonym">Balanus amphitrite</name>
    <dbReference type="NCBI Taxonomy" id="1232801"/>
    <lineage>
        <taxon>Eukaryota</taxon>
        <taxon>Metazoa</taxon>
        <taxon>Ecdysozoa</taxon>
        <taxon>Arthropoda</taxon>
        <taxon>Crustacea</taxon>
        <taxon>Multicrustacea</taxon>
        <taxon>Cirripedia</taxon>
        <taxon>Thoracica</taxon>
        <taxon>Thoracicalcarea</taxon>
        <taxon>Balanomorpha</taxon>
        <taxon>Balanoidea</taxon>
        <taxon>Balanidae</taxon>
        <taxon>Amphibalaninae</taxon>
        <taxon>Amphibalanus</taxon>
    </lineage>
</organism>
<evidence type="ECO:0000256" key="2">
    <source>
        <dbReference type="ARBA" id="ARBA00022679"/>
    </source>
</evidence>
<dbReference type="InterPro" id="IPR000719">
    <property type="entry name" value="Prot_kinase_dom"/>
</dbReference>
<dbReference type="GO" id="GO:0004691">
    <property type="term" value="F:cAMP-dependent protein kinase activity"/>
    <property type="evidence" value="ECO:0007669"/>
    <property type="project" value="TreeGrafter"/>
</dbReference>
<keyword evidence="4 7" id="KW-0418">Kinase</keyword>
<protein>
    <submittedName>
        <fullName evidence="7">Protein kinase DC2</fullName>
    </submittedName>
</protein>
<dbReference type="SMART" id="SM00220">
    <property type="entry name" value="S_TKc"/>
    <property type="match status" value="1"/>
</dbReference>
<evidence type="ECO:0000256" key="1">
    <source>
        <dbReference type="ARBA" id="ARBA00022527"/>
    </source>
</evidence>
<evidence type="ECO:0000256" key="5">
    <source>
        <dbReference type="ARBA" id="ARBA00022840"/>
    </source>
</evidence>
<dbReference type="GO" id="GO:0005829">
    <property type="term" value="C:cytosol"/>
    <property type="evidence" value="ECO:0007669"/>
    <property type="project" value="TreeGrafter"/>
</dbReference>
<comment type="caution">
    <text evidence="7">The sequence shown here is derived from an EMBL/GenBank/DDBJ whole genome shotgun (WGS) entry which is preliminary data.</text>
</comment>
<sequence>MRSWTHHDRSFLYMLFEYVVGGELFSYLRHAGRFSSSTEDVLRRLGITGEPEELRLNNVEETGEKRMSVRTTLTVSPVAAADGEERLTVPEVFSVKKLNLRPQRIDWREKHNWKHLAGISIPDTNGRPVELLLGLAAAATVRDNFYMDDLATSEKDIWAAKEMVSEVSALVSKGGFCLRKWLSNSREVLAGIPTDDRVSSATDLRGSLPTEKVLGVMTWTLCGTPEYLAPEIIQSKGHNKAVDWWALGILVYEMLSGYPPFFDDNPFGIYEKILAGKIEWPRHIDPVAKDLVKKLLVQDRTKRLGNMKSGAEDVKRHRWFKNINWEEVFYRKLKQSLKEYESVIKVQFAELKSDREKTIQLVDKSLKGNELHKTYADMVKGTCDEVVKKCNLLAVGRTRAADMPNSWQLGLGLEGWLSLNPELSVTTLLDQRSLPMED</sequence>
<dbReference type="InterPro" id="IPR011009">
    <property type="entry name" value="Kinase-like_dom_sf"/>
</dbReference>
<dbReference type="PANTHER" id="PTHR24353:SF37">
    <property type="entry name" value="CAMP-DEPENDENT PROTEIN KINASE CATALYTIC SUBUNIT PRKX"/>
    <property type="match status" value="1"/>
</dbReference>
<dbReference type="Gene3D" id="1.10.510.10">
    <property type="entry name" value="Transferase(Phosphotransferase) domain 1"/>
    <property type="match status" value="1"/>
</dbReference>
<accession>A0A6A4W133</accession>
<proteinExistence type="predicted"/>
<evidence type="ECO:0000256" key="3">
    <source>
        <dbReference type="ARBA" id="ARBA00022741"/>
    </source>
</evidence>